<feature type="transmembrane region" description="Helical" evidence="1">
    <location>
        <begin position="20"/>
        <end position="38"/>
    </location>
</feature>
<evidence type="ECO:0008006" key="4">
    <source>
        <dbReference type="Google" id="ProtNLM"/>
    </source>
</evidence>
<evidence type="ECO:0000256" key="1">
    <source>
        <dbReference type="SAM" id="Phobius"/>
    </source>
</evidence>
<proteinExistence type="predicted"/>
<keyword evidence="1" id="KW-0812">Transmembrane</keyword>
<organism evidence="2 3">
    <name type="scientific">Aspergillus indologenus CBS 114.80</name>
    <dbReference type="NCBI Taxonomy" id="1450541"/>
    <lineage>
        <taxon>Eukaryota</taxon>
        <taxon>Fungi</taxon>
        <taxon>Dikarya</taxon>
        <taxon>Ascomycota</taxon>
        <taxon>Pezizomycotina</taxon>
        <taxon>Eurotiomycetes</taxon>
        <taxon>Eurotiomycetidae</taxon>
        <taxon>Eurotiales</taxon>
        <taxon>Aspergillaceae</taxon>
        <taxon>Aspergillus</taxon>
        <taxon>Aspergillus subgen. Circumdati</taxon>
    </lineage>
</organism>
<reference evidence="2 3" key="1">
    <citation type="submission" date="2018-02" db="EMBL/GenBank/DDBJ databases">
        <title>The genomes of Aspergillus section Nigri reveals drivers in fungal speciation.</title>
        <authorList>
            <consortium name="DOE Joint Genome Institute"/>
            <person name="Vesth T.C."/>
            <person name="Nybo J."/>
            <person name="Theobald S."/>
            <person name="Brandl J."/>
            <person name="Frisvad J.C."/>
            <person name="Nielsen K.F."/>
            <person name="Lyhne E.K."/>
            <person name="Kogle M.E."/>
            <person name="Kuo A."/>
            <person name="Riley R."/>
            <person name="Clum A."/>
            <person name="Nolan M."/>
            <person name="Lipzen A."/>
            <person name="Salamov A."/>
            <person name="Henrissat B."/>
            <person name="Wiebenga A."/>
            <person name="De vries R.P."/>
            <person name="Grigoriev I.V."/>
            <person name="Mortensen U.H."/>
            <person name="Andersen M.R."/>
            <person name="Baker S.E."/>
        </authorList>
    </citation>
    <scope>NUCLEOTIDE SEQUENCE [LARGE SCALE GENOMIC DNA]</scope>
    <source>
        <strain evidence="2 3">CBS 114.80</strain>
    </source>
</reference>
<gene>
    <name evidence="2" type="ORF">BP00DRAFT_442331</name>
</gene>
<keyword evidence="1" id="KW-0472">Membrane</keyword>
<keyword evidence="1" id="KW-1133">Transmembrane helix</keyword>
<dbReference type="AlphaFoldDB" id="A0A2V5IPC2"/>
<name>A0A2V5IPC2_9EURO</name>
<evidence type="ECO:0000313" key="3">
    <source>
        <dbReference type="Proteomes" id="UP000248817"/>
    </source>
</evidence>
<accession>A0A2V5IPC2</accession>
<protein>
    <recommendedName>
        <fullName evidence="4">Glycosyl transferase CAP10 domain-containing protein</fullName>
    </recommendedName>
</protein>
<dbReference type="EMBL" id="KZ825467">
    <property type="protein sequence ID" value="PYI35923.1"/>
    <property type="molecule type" value="Genomic_DNA"/>
</dbReference>
<sequence>MALFRSHRWPSRQSHILRTVYLLGLISVIGIVIIWYGVNSDREYIYPLLTQLIPAGHRAGLTSTTFQCASCLNCAYKGPPPQIGLPAASTWKFEAGRDGDNQALSRAQCTVSFPGLFEDILRAGTFWRAHGGLDVEHLNNIPLKHGMARAAPKQDLEFVFSVEDKVTDVTTGDQPIWAFAMSAGEEAVWLMPDFGYWAWENVQNSIGPYDQMLRVASRGVMSKAWTGTNERIATNSIQTFRDRYLTKAAEACYWCMLFEGYSGVWNSSVPDNSSHQQQKRGFRYESFILEFDATSATSTLS</sequence>
<keyword evidence="3" id="KW-1185">Reference proteome</keyword>
<dbReference type="Proteomes" id="UP000248817">
    <property type="component" value="Unassembled WGS sequence"/>
</dbReference>
<evidence type="ECO:0000313" key="2">
    <source>
        <dbReference type="EMBL" id="PYI35923.1"/>
    </source>
</evidence>